<reference evidence="3" key="1">
    <citation type="journal article" date="2019" name="Int. J. Syst. Evol. Microbiol.">
        <title>The Global Catalogue of Microorganisms (GCM) 10K type strain sequencing project: providing services to taxonomists for standard genome sequencing and annotation.</title>
        <authorList>
            <consortium name="The Broad Institute Genomics Platform"/>
            <consortium name="The Broad Institute Genome Sequencing Center for Infectious Disease"/>
            <person name="Wu L."/>
            <person name="Ma J."/>
        </authorList>
    </citation>
    <scope>NUCLEOTIDE SEQUENCE [LARGE SCALE GENOMIC DNA]</scope>
    <source>
        <strain evidence="3">JCM 17564</strain>
    </source>
</reference>
<name>A0ABP7TGX1_9SPHN</name>
<accession>A0ABP7TGX1</accession>
<evidence type="ECO:0000313" key="3">
    <source>
        <dbReference type="Proteomes" id="UP001424459"/>
    </source>
</evidence>
<keyword evidence="1" id="KW-0732">Signal</keyword>
<comment type="caution">
    <text evidence="2">The sequence shown here is derived from an EMBL/GenBank/DDBJ whole genome shotgun (WGS) entry which is preliminary data.</text>
</comment>
<dbReference type="Proteomes" id="UP001424459">
    <property type="component" value="Unassembled WGS sequence"/>
</dbReference>
<dbReference type="RefSeq" id="WP_344694993.1">
    <property type="nucleotide sequence ID" value="NZ_BAABBR010000001.1"/>
</dbReference>
<proteinExistence type="predicted"/>
<organism evidence="2 3">
    <name type="scientific">Sphingomonas rosea</name>
    <dbReference type="NCBI Taxonomy" id="335605"/>
    <lineage>
        <taxon>Bacteria</taxon>
        <taxon>Pseudomonadati</taxon>
        <taxon>Pseudomonadota</taxon>
        <taxon>Alphaproteobacteria</taxon>
        <taxon>Sphingomonadales</taxon>
        <taxon>Sphingomonadaceae</taxon>
        <taxon>Sphingomonas</taxon>
    </lineage>
</organism>
<sequence>MNRPLALCLSVLLGCATLSTTGFAAEVGALTFRIAADQSGAPRLSLRSAGDRDRMDGDFRWAEIKGFDQARLRATAGQPVRFAVVREAGRIDCAGTSRGDHAEGGCKFTADPAFANLLAARGIERPDEREAFALTMTGATRALVKALAAARYPTPTLDDLMGMAAVGVSPAYIGDLAAHGYRPKDLSHLIAFKALDVTPAYVDELRRFGFAQLTGEEIVQFKALDISPAYARSLRNAGYPDISAEDIVQLRALGVTADYIRSMQPAGLPRLSIDQLVQCKALGVTPGELRAAQGKRLSWSSDDLVAMKVAGLLP</sequence>
<gene>
    <name evidence="2" type="ORF">GCM10022281_00990</name>
</gene>
<keyword evidence="3" id="KW-1185">Reference proteome</keyword>
<protein>
    <submittedName>
        <fullName evidence="2">Uncharacterized protein</fullName>
    </submittedName>
</protein>
<evidence type="ECO:0000313" key="2">
    <source>
        <dbReference type="EMBL" id="GAA4026217.1"/>
    </source>
</evidence>
<feature type="signal peptide" evidence="1">
    <location>
        <begin position="1"/>
        <end position="24"/>
    </location>
</feature>
<evidence type="ECO:0000256" key="1">
    <source>
        <dbReference type="SAM" id="SignalP"/>
    </source>
</evidence>
<feature type="chain" id="PRO_5046851728" evidence="1">
    <location>
        <begin position="25"/>
        <end position="314"/>
    </location>
</feature>
<dbReference type="PROSITE" id="PS51257">
    <property type="entry name" value="PROKAR_LIPOPROTEIN"/>
    <property type="match status" value="1"/>
</dbReference>
<dbReference type="EMBL" id="BAABBR010000001">
    <property type="protein sequence ID" value="GAA4026217.1"/>
    <property type="molecule type" value="Genomic_DNA"/>
</dbReference>